<reference evidence="3" key="1">
    <citation type="journal article" date="2019" name="Int. J. Syst. Evol. Microbiol.">
        <title>The Global Catalogue of Microorganisms (GCM) 10K type strain sequencing project: providing services to taxonomists for standard genome sequencing and annotation.</title>
        <authorList>
            <consortium name="The Broad Institute Genomics Platform"/>
            <consortium name="The Broad Institute Genome Sequencing Center for Infectious Disease"/>
            <person name="Wu L."/>
            <person name="Ma J."/>
        </authorList>
    </citation>
    <scope>NUCLEOTIDE SEQUENCE [LARGE SCALE GENOMIC DNA]</scope>
    <source>
        <strain evidence="3">CGMCC 4.7683</strain>
    </source>
</reference>
<feature type="region of interest" description="Disordered" evidence="1">
    <location>
        <begin position="1"/>
        <end position="21"/>
    </location>
</feature>
<dbReference type="EMBL" id="BNAY01000006">
    <property type="protein sequence ID" value="GHH26141.1"/>
    <property type="molecule type" value="Genomic_DNA"/>
</dbReference>
<sequence length="85" mass="9036">MDAHAAAEGRERRAGGGRVDILPSGEPVEVTVLAADEARVPVFTPEVSPTAPTGWKVERVALPRPGRYLRLVLTDGGDGVQYDRG</sequence>
<comment type="caution">
    <text evidence="2">The sequence shown here is derived from an EMBL/GenBank/DDBJ whole genome shotgun (WGS) entry which is preliminary data.</text>
</comment>
<accession>A0ABQ3LV97</accession>
<dbReference type="RefSeq" id="WP_191257149.1">
    <property type="nucleotide sequence ID" value="NZ_BNAY01000006.1"/>
</dbReference>
<evidence type="ECO:0000313" key="2">
    <source>
        <dbReference type="EMBL" id="GHH26141.1"/>
    </source>
</evidence>
<proteinExistence type="predicted"/>
<organism evidence="2 3">
    <name type="scientific">Amycolatopsis oliviviridis</name>
    <dbReference type="NCBI Taxonomy" id="1471590"/>
    <lineage>
        <taxon>Bacteria</taxon>
        <taxon>Bacillati</taxon>
        <taxon>Actinomycetota</taxon>
        <taxon>Actinomycetes</taxon>
        <taxon>Pseudonocardiales</taxon>
        <taxon>Pseudonocardiaceae</taxon>
        <taxon>Amycolatopsis</taxon>
    </lineage>
</organism>
<evidence type="ECO:0000313" key="3">
    <source>
        <dbReference type="Proteomes" id="UP000635387"/>
    </source>
</evidence>
<feature type="compositionally biased region" description="Basic and acidic residues" evidence="1">
    <location>
        <begin position="1"/>
        <end position="14"/>
    </location>
</feature>
<keyword evidence="3" id="KW-1185">Reference proteome</keyword>
<protein>
    <submittedName>
        <fullName evidence="2">Uncharacterized protein</fullName>
    </submittedName>
</protein>
<evidence type="ECO:0000256" key="1">
    <source>
        <dbReference type="SAM" id="MobiDB-lite"/>
    </source>
</evidence>
<gene>
    <name evidence="2" type="ORF">GCM10017790_52950</name>
</gene>
<dbReference type="Proteomes" id="UP000635387">
    <property type="component" value="Unassembled WGS sequence"/>
</dbReference>
<name>A0ABQ3LV97_9PSEU</name>